<reference evidence="2" key="1">
    <citation type="submission" date="2023-06" db="EMBL/GenBank/DDBJ databases">
        <title>Genome-scale phylogeny and comparative genomics of the fungal order Sordariales.</title>
        <authorList>
            <consortium name="Lawrence Berkeley National Laboratory"/>
            <person name="Hensen N."/>
            <person name="Bonometti L."/>
            <person name="Westerberg I."/>
            <person name="Brannstrom I.O."/>
            <person name="Guillou S."/>
            <person name="Cros-Aarteil S."/>
            <person name="Calhoun S."/>
            <person name="Haridas S."/>
            <person name="Kuo A."/>
            <person name="Mondo S."/>
            <person name="Pangilinan J."/>
            <person name="Riley R."/>
            <person name="Labutti K."/>
            <person name="Andreopoulos B."/>
            <person name="Lipzen A."/>
            <person name="Chen C."/>
            <person name="Yanf M."/>
            <person name="Daum C."/>
            <person name="Ng V."/>
            <person name="Clum A."/>
            <person name="Steindorff A."/>
            <person name="Ohm R."/>
            <person name="Martin F."/>
            <person name="Silar P."/>
            <person name="Natvig D."/>
            <person name="Lalanne C."/>
            <person name="Gautier V."/>
            <person name="Ament-Velasquez S.L."/>
            <person name="Kruys A."/>
            <person name="Hutchinson M.I."/>
            <person name="Powell A.J."/>
            <person name="Barry K."/>
            <person name="Miller A.N."/>
            <person name="Grigoriev I.V."/>
            <person name="Debuchy R."/>
            <person name="Gladieux P."/>
            <person name="Thoren M.H."/>
            <person name="Johannesson H."/>
        </authorList>
    </citation>
    <scope>NUCLEOTIDE SEQUENCE</scope>
    <source>
        <strain evidence="2">SMH4607-1</strain>
    </source>
</reference>
<dbReference type="AlphaFoldDB" id="A0AA40AY20"/>
<dbReference type="PANTHER" id="PTHR24148">
    <property type="entry name" value="ANKYRIN REPEAT DOMAIN-CONTAINING PROTEIN 39 HOMOLOG-RELATED"/>
    <property type="match status" value="1"/>
</dbReference>
<comment type="caution">
    <text evidence="2">The sequence shown here is derived from an EMBL/GenBank/DDBJ whole genome shotgun (WGS) entry which is preliminary data.</text>
</comment>
<protein>
    <recommendedName>
        <fullName evidence="1">Heterokaryon incompatibility domain-containing protein</fullName>
    </recommendedName>
</protein>
<sequence>MYSRPQMERRGYRDFNLGVQLILFSSTSPHHRHPPTHHRSANLHHPITLLGLALCTIALSQATTKPVNSAPSILSFATGSAPRQPKCVYNPIDRSPKAIRLLKFVNPTGQGIRCALQMYDISSCPPFVSLSYTWGIERNGTPFSVGLNLFELLLPLKERFPPGQRFGDSIRVVNPFIREEASRSLGPNINESHVDSVLRDLFLMDAICINQDDVLDRGNQVGLMKDIYINIIRPPTWSSHSSAAALPALPVQRST</sequence>
<keyword evidence="3" id="KW-1185">Reference proteome</keyword>
<dbReference type="InterPro" id="IPR052895">
    <property type="entry name" value="HetReg/Transcr_Mod"/>
</dbReference>
<dbReference type="Pfam" id="PF06985">
    <property type="entry name" value="HET"/>
    <property type="match status" value="1"/>
</dbReference>
<evidence type="ECO:0000259" key="1">
    <source>
        <dbReference type="Pfam" id="PF06985"/>
    </source>
</evidence>
<evidence type="ECO:0000313" key="2">
    <source>
        <dbReference type="EMBL" id="KAK0724119.1"/>
    </source>
</evidence>
<dbReference type="EMBL" id="JAUKUA010000002">
    <property type="protein sequence ID" value="KAK0724119.1"/>
    <property type="molecule type" value="Genomic_DNA"/>
</dbReference>
<dbReference type="InterPro" id="IPR010730">
    <property type="entry name" value="HET"/>
</dbReference>
<evidence type="ECO:0000313" key="3">
    <source>
        <dbReference type="Proteomes" id="UP001172102"/>
    </source>
</evidence>
<dbReference type="Proteomes" id="UP001172102">
    <property type="component" value="Unassembled WGS sequence"/>
</dbReference>
<gene>
    <name evidence="2" type="ORF">B0H67DRAFT_100171</name>
</gene>
<dbReference type="PANTHER" id="PTHR24148:SF73">
    <property type="entry name" value="HET DOMAIN PROTEIN (AFU_ORTHOLOGUE AFUA_8G01020)"/>
    <property type="match status" value="1"/>
</dbReference>
<organism evidence="2 3">
    <name type="scientific">Lasiosphaeris hirsuta</name>
    <dbReference type="NCBI Taxonomy" id="260670"/>
    <lineage>
        <taxon>Eukaryota</taxon>
        <taxon>Fungi</taxon>
        <taxon>Dikarya</taxon>
        <taxon>Ascomycota</taxon>
        <taxon>Pezizomycotina</taxon>
        <taxon>Sordariomycetes</taxon>
        <taxon>Sordariomycetidae</taxon>
        <taxon>Sordariales</taxon>
        <taxon>Lasiosphaeriaceae</taxon>
        <taxon>Lasiosphaeris</taxon>
    </lineage>
</organism>
<proteinExistence type="predicted"/>
<accession>A0AA40AY20</accession>
<name>A0AA40AY20_9PEZI</name>
<feature type="domain" description="Heterokaryon incompatibility" evidence="1">
    <location>
        <begin position="128"/>
        <end position="245"/>
    </location>
</feature>